<evidence type="ECO:0000313" key="3">
    <source>
        <dbReference type="Proteomes" id="UP001592530"/>
    </source>
</evidence>
<accession>A0ABV6WUK2</accession>
<keyword evidence="2" id="KW-0378">Hydrolase</keyword>
<dbReference type="RefSeq" id="WP_380548382.1">
    <property type="nucleotide sequence ID" value="NZ_JBHEZY010000001.1"/>
</dbReference>
<gene>
    <name evidence="2" type="ORF">ACEZDB_03125</name>
</gene>
<proteinExistence type="predicted"/>
<dbReference type="EMBL" id="JBHEZY010000001">
    <property type="protein sequence ID" value="MFC1429646.1"/>
    <property type="molecule type" value="Genomic_DNA"/>
</dbReference>
<reference evidence="2 3" key="1">
    <citation type="submission" date="2024-09" db="EMBL/GenBank/DDBJ databases">
        <authorList>
            <person name="Lee S.D."/>
        </authorList>
    </citation>
    <scope>NUCLEOTIDE SEQUENCE [LARGE SCALE GENOMIC DNA]</scope>
    <source>
        <strain evidence="2 3">N1-3</strain>
    </source>
</reference>
<dbReference type="Gene3D" id="2.70.70.10">
    <property type="entry name" value="Glucose Permease (Domain IIA)"/>
    <property type="match status" value="1"/>
</dbReference>
<dbReference type="PANTHER" id="PTHR21666:SF285">
    <property type="entry name" value="M23 FAMILY METALLOPEPTIDASE"/>
    <property type="match status" value="1"/>
</dbReference>
<dbReference type="GO" id="GO:0016787">
    <property type="term" value="F:hydrolase activity"/>
    <property type="evidence" value="ECO:0007669"/>
    <property type="project" value="UniProtKB-KW"/>
</dbReference>
<dbReference type="SUPFAM" id="SSF51261">
    <property type="entry name" value="Duplicated hybrid motif"/>
    <property type="match status" value="1"/>
</dbReference>
<dbReference type="InterPro" id="IPR016047">
    <property type="entry name" value="M23ase_b-sheet_dom"/>
</dbReference>
<protein>
    <submittedName>
        <fullName evidence="2">M23 family metallopeptidase</fullName>
        <ecNumber evidence="2">3.4.-.-</ecNumber>
    </submittedName>
</protein>
<dbReference type="Proteomes" id="UP001592530">
    <property type="component" value="Unassembled WGS sequence"/>
</dbReference>
<dbReference type="InterPro" id="IPR011055">
    <property type="entry name" value="Dup_hybrid_motif"/>
</dbReference>
<sequence length="402" mass="41916">MTGPGAAPGAGQDRAAQAAALEALLRAEPAEWPQLAPAVVRQLGPERLRGIVEATRERVGAVEAVYDAPDGLVIRGARAAVLGWARLGEDGALQDLRISPSLRGNGGRTPRLPLSAARWAVRAALCLLFAWRVDGCWGAASRTGWLGGALLLAALYLLYEGWFNPAMEPWWIRRPIESGAVVALASAVRLPDLPDGGDVIGPVLGAALLALAAGLLVRSRRYRPPVGTAAPLDRFPMDGAWYIAQGGGPGLNHHLRAPEQRGALDLLRVGPGGSHRGDPAALGSYPAYGARVYAPCAGTVVSAADGIEDQVPGAVRYAPLYGNHVFINTGSETVKLAHLRPGSLAVTTGQTVSAGQFLGEVGNSGNSSEPHLHLHAERDGQGLALRFTGVAGHLHRGRTVHA</sequence>
<dbReference type="InterPro" id="IPR050570">
    <property type="entry name" value="Cell_wall_metabolism_enzyme"/>
</dbReference>
<evidence type="ECO:0000313" key="2">
    <source>
        <dbReference type="EMBL" id="MFC1429646.1"/>
    </source>
</evidence>
<dbReference type="EC" id="3.4.-.-" evidence="2"/>
<name>A0ABV6WUK2_9ACTN</name>
<dbReference type="CDD" id="cd12797">
    <property type="entry name" value="M23_peptidase"/>
    <property type="match status" value="1"/>
</dbReference>
<dbReference type="Pfam" id="PF01551">
    <property type="entry name" value="Peptidase_M23"/>
    <property type="match status" value="1"/>
</dbReference>
<organism evidence="2 3">
    <name type="scientific">Streptacidiphilus alkalitolerans</name>
    <dbReference type="NCBI Taxonomy" id="3342712"/>
    <lineage>
        <taxon>Bacteria</taxon>
        <taxon>Bacillati</taxon>
        <taxon>Actinomycetota</taxon>
        <taxon>Actinomycetes</taxon>
        <taxon>Kitasatosporales</taxon>
        <taxon>Streptomycetaceae</taxon>
        <taxon>Streptacidiphilus</taxon>
    </lineage>
</organism>
<feature type="domain" description="M23ase beta-sheet core" evidence="1">
    <location>
        <begin position="288"/>
        <end position="381"/>
    </location>
</feature>
<evidence type="ECO:0000259" key="1">
    <source>
        <dbReference type="Pfam" id="PF01551"/>
    </source>
</evidence>
<dbReference type="PANTHER" id="PTHR21666">
    <property type="entry name" value="PEPTIDASE-RELATED"/>
    <property type="match status" value="1"/>
</dbReference>
<comment type="caution">
    <text evidence="2">The sequence shown here is derived from an EMBL/GenBank/DDBJ whole genome shotgun (WGS) entry which is preliminary data.</text>
</comment>